<dbReference type="InterPro" id="IPR043519">
    <property type="entry name" value="NT_sf"/>
</dbReference>
<feature type="domain" description="CBS" evidence="4">
    <location>
        <begin position="83"/>
        <end position="142"/>
    </location>
</feature>
<dbReference type="KEGG" id="htl:HPTL_1152"/>
<dbReference type="PANTHER" id="PTHR43080:SF2">
    <property type="entry name" value="CBS DOMAIN-CONTAINING PROTEIN"/>
    <property type="match status" value="1"/>
</dbReference>
<dbReference type="PANTHER" id="PTHR43080">
    <property type="entry name" value="CBS DOMAIN-CONTAINING PROTEIN CBSX3, MITOCHONDRIAL"/>
    <property type="match status" value="1"/>
</dbReference>
<sequence>MSPSQQHNILFDPLARWCTLGLKTCAADDTAMAVAQQMEAQGVSSLIVEKAGKAVGIVTDRDLRNKVVARGLAPESVTAESIMGAPLVSLPRHAPLHAALLEMARRGIHRLVVCDEADNPIGILSQSDVLKTQRHSPHLMALEIEKATALETLKELQQTLQELVAILVRTHTPIQETVALIAYLNDALARRVVEITAESVGLGLDRFAFVVLGSQGRGEQTLATDQDNALVLADDLDETEVALAQTLGERISEGLLAIGFPPCPGNIMTRNPFWRRSAQAWQEQISAWVQRPTPEHVLNAAMFADIRTLAGNDTLTQQLVQRFYTEAARDNLFFARMAQNTVRFAVPLGWLGRIKTKPSGAIKAGVDLKKAGIFAITDGIRTLALRHRALTGNTFARIEKLKEKGVLPEHEGKELRSALAFLLDLRLRAQLDAIDAGMPPSNVIDLKALTRLERAELIAALRTVERFQAFIRMHFKLDLLRN</sequence>
<dbReference type="InterPro" id="IPR046342">
    <property type="entry name" value="CBS_dom_sf"/>
</dbReference>
<dbReference type="EMBL" id="AP018558">
    <property type="protein sequence ID" value="BBD77416.1"/>
    <property type="molecule type" value="Genomic_DNA"/>
</dbReference>
<dbReference type="SUPFAM" id="SSF81301">
    <property type="entry name" value="Nucleotidyltransferase"/>
    <property type="match status" value="1"/>
</dbReference>
<dbReference type="OrthoDB" id="9808528at2"/>
<evidence type="ECO:0000256" key="3">
    <source>
        <dbReference type="SAM" id="Coils"/>
    </source>
</evidence>
<dbReference type="PROSITE" id="PS51371">
    <property type="entry name" value="CBS"/>
    <property type="match status" value="2"/>
</dbReference>
<name>A0A2Z6DY33_HYDTE</name>
<evidence type="ECO:0000256" key="2">
    <source>
        <dbReference type="PROSITE-ProRule" id="PRU00703"/>
    </source>
</evidence>
<dbReference type="CDD" id="cd05401">
    <property type="entry name" value="NT_GlnE_GlnD_like"/>
    <property type="match status" value="1"/>
</dbReference>
<proteinExistence type="predicted"/>
<gene>
    <name evidence="5" type="ORF">HPTL_1152</name>
</gene>
<reference evidence="5 6" key="1">
    <citation type="submission" date="2018-04" db="EMBL/GenBank/DDBJ databases">
        <title>Complete genome sequence of Hydrogenophilus thermoluteolus TH-1.</title>
        <authorList>
            <person name="Arai H."/>
        </authorList>
    </citation>
    <scope>NUCLEOTIDE SEQUENCE [LARGE SCALE GENOMIC DNA]</scope>
    <source>
        <strain evidence="5 6">TH-1</strain>
    </source>
</reference>
<dbReference type="Gene3D" id="3.10.580.10">
    <property type="entry name" value="CBS-domain"/>
    <property type="match status" value="1"/>
</dbReference>
<dbReference type="AlphaFoldDB" id="A0A2Z6DY33"/>
<dbReference type="InterPro" id="IPR000644">
    <property type="entry name" value="CBS_dom"/>
</dbReference>
<dbReference type="Pfam" id="PF00571">
    <property type="entry name" value="CBS"/>
    <property type="match status" value="2"/>
</dbReference>
<feature type="coiled-coil region" evidence="3">
    <location>
        <begin position="139"/>
        <end position="166"/>
    </location>
</feature>
<dbReference type="SUPFAM" id="SSF54631">
    <property type="entry name" value="CBS-domain pair"/>
    <property type="match status" value="1"/>
</dbReference>
<dbReference type="InterPro" id="IPR018821">
    <property type="entry name" value="DUF294_put_nucleoTrafse_sb-bd"/>
</dbReference>
<accession>A0A2Z6DY33</accession>
<dbReference type="GO" id="GO:0008773">
    <property type="term" value="F:[protein-PII] uridylyltransferase activity"/>
    <property type="evidence" value="ECO:0007669"/>
    <property type="project" value="InterPro"/>
</dbReference>
<dbReference type="Proteomes" id="UP000262004">
    <property type="component" value="Chromosome"/>
</dbReference>
<keyword evidence="1 2" id="KW-0129">CBS domain</keyword>
<organism evidence="5 6">
    <name type="scientific">Hydrogenophilus thermoluteolus</name>
    <name type="common">Pseudomonas hydrogenothermophila</name>
    <dbReference type="NCBI Taxonomy" id="297"/>
    <lineage>
        <taxon>Bacteria</taxon>
        <taxon>Pseudomonadati</taxon>
        <taxon>Pseudomonadota</taxon>
        <taxon>Hydrogenophilia</taxon>
        <taxon>Hydrogenophilales</taxon>
        <taxon>Hydrogenophilaceae</taxon>
        <taxon>Hydrogenophilus</taxon>
    </lineage>
</organism>
<dbReference type="RefSeq" id="WP_119335154.1">
    <property type="nucleotide sequence ID" value="NZ_AP018558.1"/>
</dbReference>
<keyword evidence="3" id="KW-0175">Coiled coil</keyword>
<dbReference type="SMART" id="SM00116">
    <property type="entry name" value="CBS"/>
    <property type="match status" value="2"/>
</dbReference>
<evidence type="ECO:0000313" key="6">
    <source>
        <dbReference type="Proteomes" id="UP000262004"/>
    </source>
</evidence>
<dbReference type="Pfam" id="PF10335">
    <property type="entry name" value="DUF294_C"/>
    <property type="match status" value="1"/>
</dbReference>
<evidence type="ECO:0000256" key="1">
    <source>
        <dbReference type="ARBA" id="ARBA00023122"/>
    </source>
</evidence>
<keyword evidence="6" id="KW-1185">Reference proteome</keyword>
<dbReference type="InterPro" id="IPR051257">
    <property type="entry name" value="Diverse_CBS-Domain"/>
</dbReference>
<evidence type="ECO:0000313" key="5">
    <source>
        <dbReference type="EMBL" id="BBD77416.1"/>
    </source>
</evidence>
<dbReference type="InterPro" id="IPR005105">
    <property type="entry name" value="GlnD_Uridyltrans_N"/>
</dbReference>
<protein>
    <submittedName>
        <fullName evidence="5">Signal transduction protein</fullName>
    </submittedName>
</protein>
<evidence type="ECO:0000259" key="4">
    <source>
        <dbReference type="PROSITE" id="PS51371"/>
    </source>
</evidence>
<feature type="domain" description="CBS" evidence="4">
    <location>
        <begin position="18"/>
        <end position="75"/>
    </location>
</feature>
<dbReference type="Pfam" id="PF03445">
    <property type="entry name" value="DUF294"/>
    <property type="match status" value="1"/>
</dbReference>